<evidence type="ECO:0000313" key="2">
    <source>
        <dbReference type="EMBL" id="KAA0920161.1"/>
    </source>
</evidence>
<comment type="caution">
    <text evidence="2">The sequence shown here is derived from an EMBL/GenBank/DDBJ whole genome shotgun (WGS) entry which is preliminary data.</text>
</comment>
<dbReference type="Proteomes" id="UP000325291">
    <property type="component" value="Unassembled WGS sequence"/>
</dbReference>
<sequence>MMAFNEGLRAHLQSGVTTVCHAWAITRADGVVFGFTDHDEGLGFEGIEFKADTGLSAMALQQSTGLSVDNTEALGALSDAAVSEADIEAGRFDGAEVRAWRVNWADVNARQLMFRGTIGELKRAGGAFRAELRGLAAALNRPLGRVYQKPCTAVLGDAACGFDVTTSGYSVELPVEAVEARSRFILDALPGFEPGWFARGVLEGLSGASAGLRGIVKRDLFDGGKRVIELWQPMRDEIAPGDMIRLVAGCDKRTETCRLKFNNLLNFQGFPDLPGESWLMVQPGQSGQLGGGSRR</sequence>
<dbReference type="Pfam" id="PF09931">
    <property type="entry name" value="Phage_phiJL001_Gp84_N"/>
    <property type="match status" value="1"/>
</dbReference>
<dbReference type="InterPro" id="IPR011928">
    <property type="entry name" value="Phage_phiJL001_Gp84"/>
</dbReference>
<evidence type="ECO:0000313" key="3">
    <source>
        <dbReference type="Proteomes" id="UP000325291"/>
    </source>
</evidence>
<evidence type="ECO:0000259" key="1">
    <source>
        <dbReference type="Pfam" id="PF09356"/>
    </source>
</evidence>
<dbReference type="EMBL" id="VINQ01000002">
    <property type="protein sequence ID" value="KAA0920161.1"/>
    <property type="molecule type" value="Genomic_DNA"/>
</dbReference>
<dbReference type="AlphaFoldDB" id="A0A5A9ZSQ0"/>
<accession>A0A5A9ZSQ0</accession>
<dbReference type="NCBIfam" id="TIGR02218">
    <property type="entry name" value="phg_TIGR02218"/>
    <property type="match status" value="1"/>
</dbReference>
<reference evidence="2 3" key="1">
    <citation type="submission" date="2019-07" db="EMBL/GenBank/DDBJ databases">
        <title>Aquicoccus porphyridii gen. nov., sp. nov., isolated from a small marine red alga, Porphyridium marinum.</title>
        <authorList>
            <person name="Liu L."/>
        </authorList>
    </citation>
    <scope>NUCLEOTIDE SEQUENCE [LARGE SCALE GENOMIC DNA]</scope>
    <source>
        <strain evidence="2 3">L1 8-17</strain>
    </source>
</reference>
<protein>
    <submittedName>
        <fullName evidence="2">DUF2163 domain-containing protein</fullName>
    </submittedName>
</protein>
<dbReference type="InterPro" id="IPR018964">
    <property type="entry name" value="Phage_phiJL001_Gp84_C"/>
</dbReference>
<keyword evidence="3" id="KW-1185">Reference proteome</keyword>
<organism evidence="2 3">
    <name type="scientific">Aquicoccus porphyridii</name>
    <dbReference type="NCBI Taxonomy" id="1852029"/>
    <lineage>
        <taxon>Bacteria</taxon>
        <taxon>Pseudomonadati</taxon>
        <taxon>Pseudomonadota</taxon>
        <taxon>Alphaproteobacteria</taxon>
        <taxon>Rhodobacterales</taxon>
        <taxon>Paracoccaceae</taxon>
        <taxon>Aquicoccus</taxon>
    </lineage>
</organism>
<feature type="domain" description="Bacteriophage phiJL001 Gp84 C-terminal" evidence="1">
    <location>
        <begin position="195"/>
        <end position="276"/>
    </location>
</feature>
<dbReference type="Pfam" id="PF09356">
    <property type="entry name" value="Phage_BR0599"/>
    <property type="match status" value="1"/>
</dbReference>
<name>A0A5A9ZSQ0_9RHOB</name>
<proteinExistence type="predicted"/>
<gene>
    <name evidence="2" type="ORF">FLO80_03305</name>
</gene>